<accession>A0A9X2HDD5</accession>
<dbReference type="EMBL" id="JANAFB010000011">
    <property type="protein sequence ID" value="MCP3425637.1"/>
    <property type="molecule type" value="Genomic_DNA"/>
</dbReference>
<name>A0A9X2HDD5_9MICC</name>
<evidence type="ECO:0000313" key="2">
    <source>
        <dbReference type="EMBL" id="MCP3425637.1"/>
    </source>
</evidence>
<evidence type="ECO:0000313" key="3">
    <source>
        <dbReference type="Proteomes" id="UP001139502"/>
    </source>
</evidence>
<dbReference type="Pfam" id="PF12867">
    <property type="entry name" value="DinB_2"/>
    <property type="match status" value="1"/>
</dbReference>
<gene>
    <name evidence="2" type="ORF">NBM05_06315</name>
</gene>
<proteinExistence type="predicted"/>
<dbReference type="RefSeq" id="WP_254165936.1">
    <property type="nucleotide sequence ID" value="NZ_JANAFB010000011.1"/>
</dbReference>
<dbReference type="InterPro" id="IPR034660">
    <property type="entry name" value="DinB/YfiT-like"/>
</dbReference>
<keyword evidence="3" id="KW-1185">Reference proteome</keyword>
<dbReference type="Proteomes" id="UP001139502">
    <property type="component" value="Unassembled WGS sequence"/>
</dbReference>
<dbReference type="NCBIfam" id="NF047843">
    <property type="entry name" value="MST_Rv0443"/>
    <property type="match status" value="1"/>
</dbReference>
<dbReference type="InterPro" id="IPR024775">
    <property type="entry name" value="DinB-like"/>
</dbReference>
<protein>
    <submittedName>
        <fullName evidence="2">DinB family protein</fullName>
    </submittedName>
</protein>
<feature type="domain" description="DinB-like" evidence="1">
    <location>
        <begin position="18"/>
        <end position="158"/>
    </location>
</feature>
<dbReference type="SUPFAM" id="SSF109854">
    <property type="entry name" value="DinB/YfiT-like putative metalloenzymes"/>
    <property type="match status" value="1"/>
</dbReference>
<sequence length="171" mass="18733">MDAIEILKDLARRPLEAAEGLRESLTPELLNAHPEHDNSIAWLLWHTAREIDEQVAALSGREPVWTARGFDARFGLDLEPHELGYGQSGRRARSIVVDDVGLLYEHLDAVVEAQVEYLGSLEPADLDDVVDENWDPPVTRAARLVSVSEDALQHVGQAAYVAGMGAAAFEG</sequence>
<dbReference type="AlphaFoldDB" id="A0A9X2HDD5"/>
<dbReference type="Gene3D" id="1.20.120.450">
    <property type="entry name" value="dinb family like domain"/>
    <property type="match status" value="1"/>
</dbReference>
<reference evidence="2" key="1">
    <citation type="submission" date="2022-06" db="EMBL/GenBank/DDBJ databases">
        <title>Rothia sp. isolated from sandalwood seedling.</title>
        <authorList>
            <person name="Tuikhar N."/>
            <person name="Kirdat K."/>
            <person name="Thorat V."/>
            <person name="Swetha P."/>
            <person name="Padma S."/>
            <person name="Sundararaj R."/>
            <person name="Yadav A."/>
        </authorList>
    </citation>
    <scope>NUCLEOTIDE SEQUENCE</scope>
    <source>
        <strain evidence="2">AR01</strain>
    </source>
</reference>
<comment type="caution">
    <text evidence="2">The sequence shown here is derived from an EMBL/GenBank/DDBJ whole genome shotgun (WGS) entry which is preliminary data.</text>
</comment>
<evidence type="ECO:0000259" key="1">
    <source>
        <dbReference type="Pfam" id="PF12867"/>
    </source>
</evidence>
<organism evidence="2 3">
    <name type="scientific">Rothia santali</name>
    <dbReference type="NCBI Taxonomy" id="2949643"/>
    <lineage>
        <taxon>Bacteria</taxon>
        <taxon>Bacillati</taxon>
        <taxon>Actinomycetota</taxon>
        <taxon>Actinomycetes</taxon>
        <taxon>Micrococcales</taxon>
        <taxon>Micrococcaceae</taxon>
        <taxon>Rothia</taxon>
    </lineage>
</organism>